<dbReference type="PhylomeDB" id="Q8TIK4"/>
<evidence type="ECO:0000313" key="2">
    <source>
        <dbReference type="Proteomes" id="UP000002487"/>
    </source>
</evidence>
<dbReference type="GO" id="GO:0004519">
    <property type="term" value="F:endonuclease activity"/>
    <property type="evidence" value="ECO:0007669"/>
    <property type="project" value="UniProtKB-KW"/>
</dbReference>
<evidence type="ECO:0000313" key="1">
    <source>
        <dbReference type="EMBL" id="AAM07493.1"/>
    </source>
</evidence>
<dbReference type="AlphaFoldDB" id="Q8TIK4"/>
<dbReference type="CDD" id="cd10441">
    <property type="entry name" value="GIY-YIG_COG1833"/>
    <property type="match status" value="1"/>
</dbReference>
<keyword evidence="1" id="KW-0540">Nuclease</keyword>
<keyword evidence="1" id="KW-0378">Hydrolase</keyword>
<gene>
    <name evidence="1" type="ordered locus">MA_4145</name>
</gene>
<sequence>MKMDFSKMDFSEKGVYCLVFENLDCVIKVGKKGFFSFSEGFHIYTGSALGPGGMKRVKRHIDLSLKKDKKPRWHVDYLHLNSSFRLTWAVCAATSARLECELARGLGGDSVQGFGCTDCACKSHLFYRKDNPLSEVKGIFEALGLRAVVLEC</sequence>
<dbReference type="Proteomes" id="UP000002487">
    <property type="component" value="Chromosome"/>
</dbReference>
<dbReference type="EnsemblBacteria" id="AAM07493">
    <property type="protein sequence ID" value="AAM07493"/>
    <property type="gene ID" value="MA_4145"/>
</dbReference>
<proteinExistence type="predicted"/>
<protein>
    <submittedName>
        <fullName evidence="1">Endonuclease III</fullName>
    </submittedName>
</protein>
<dbReference type="KEGG" id="mac:MA_4145"/>
<dbReference type="InterPro" id="IPR002837">
    <property type="entry name" value="DUF123"/>
</dbReference>
<organism evidence="1 2">
    <name type="scientific">Methanosarcina acetivorans (strain ATCC 35395 / DSM 2834 / JCM 12185 / C2A)</name>
    <dbReference type="NCBI Taxonomy" id="188937"/>
    <lineage>
        <taxon>Archaea</taxon>
        <taxon>Methanobacteriati</taxon>
        <taxon>Methanobacteriota</taxon>
        <taxon>Stenosarchaea group</taxon>
        <taxon>Methanomicrobia</taxon>
        <taxon>Methanosarcinales</taxon>
        <taxon>Methanosarcinaceae</taxon>
        <taxon>Methanosarcina</taxon>
    </lineage>
</organism>
<dbReference type="PANTHER" id="PTHR37460">
    <property type="entry name" value="ENDONUCLEASE III"/>
    <property type="match status" value="1"/>
</dbReference>
<dbReference type="EMBL" id="AE010299">
    <property type="protein sequence ID" value="AAM07493.1"/>
    <property type="molecule type" value="Genomic_DNA"/>
</dbReference>
<accession>Q8TIK4</accession>
<dbReference type="Pfam" id="PF01986">
    <property type="entry name" value="DUF123"/>
    <property type="match status" value="1"/>
</dbReference>
<dbReference type="InParanoid" id="Q8TIK4"/>
<reference evidence="1 2" key="1">
    <citation type="journal article" date="2002" name="Genome Res.">
        <title>The genome of Methanosarcina acetivorans reveals extensive metabolic and physiological diversity.</title>
        <authorList>
            <person name="Galagan J.E."/>
            <person name="Nusbaum C."/>
            <person name="Roy A."/>
            <person name="Endrizzi M.G."/>
            <person name="Macdonald P."/>
            <person name="FitzHugh W."/>
            <person name="Calvo S."/>
            <person name="Engels R."/>
            <person name="Smirnov S."/>
            <person name="Atnoor D."/>
            <person name="Brown A."/>
            <person name="Allen N."/>
            <person name="Naylor J."/>
            <person name="Stange-Thomann N."/>
            <person name="DeArellano K."/>
            <person name="Johnson R."/>
            <person name="Linton L."/>
            <person name="McEwan P."/>
            <person name="McKernan K."/>
            <person name="Talamas J."/>
            <person name="Tirrell A."/>
            <person name="Ye W."/>
            <person name="Zimmer A."/>
            <person name="Barber R.D."/>
            <person name="Cann I."/>
            <person name="Graham D.E."/>
            <person name="Grahame D.A."/>
            <person name="Guss A."/>
            <person name="Hedderich R."/>
            <person name="Ingram-Smith C."/>
            <person name="Kuettner C.H."/>
            <person name="Krzycki J.A."/>
            <person name="Leigh J.A."/>
            <person name="Li W."/>
            <person name="Liu J."/>
            <person name="Mukhopadhyay B."/>
            <person name="Reeve J.N."/>
            <person name="Smith K."/>
            <person name="Springer T.A."/>
            <person name="Umayam L.A."/>
            <person name="White O."/>
            <person name="White R.H."/>
            <person name="de Macario E.C."/>
            <person name="Ferry J.G."/>
            <person name="Jarrell K.F."/>
            <person name="Jing H."/>
            <person name="Macario A.J.L."/>
            <person name="Paulsen I."/>
            <person name="Pritchett M."/>
            <person name="Sowers K.R."/>
            <person name="Swanson R.V."/>
            <person name="Zinder S.H."/>
            <person name="Lander E."/>
            <person name="Metcalf W.W."/>
            <person name="Birren B."/>
        </authorList>
    </citation>
    <scope>NUCLEOTIDE SEQUENCE [LARGE SCALE GENOMIC DNA]</scope>
    <source>
        <strain evidence="2">ATCC 35395 / DSM 2834 / JCM 12185 / C2A</strain>
    </source>
</reference>
<keyword evidence="2" id="KW-1185">Reference proteome</keyword>
<dbReference type="HOGENOM" id="CLU_115699_0_1_2"/>
<dbReference type="PANTHER" id="PTHR37460:SF1">
    <property type="entry name" value="ENDONUCLEASE III"/>
    <property type="match status" value="1"/>
</dbReference>
<name>Q8TIK4_METAC</name>
<keyword evidence="1" id="KW-0255">Endonuclease</keyword>